<feature type="coiled-coil region" evidence="2">
    <location>
        <begin position="6"/>
        <end position="33"/>
    </location>
</feature>
<dbReference type="InterPro" id="IPR014716">
    <property type="entry name" value="Fibrinogen_a/b/g_C_1"/>
</dbReference>
<reference evidence="5" key="1">
    <citation type="submission" date="2025-08" db="UniProtKB">
        <authorList>
            <consortium name="RefSeq"/>
        </authorList>
    </citation>
    <scope>IDENTIFICATION</scope>
    <source>
        <strain evidence="5">11010-0011.00</strain>
        <tissue evidence="5">Whole body</tissue>
    </source>
</reference>
<dbReference type="PANTHER" id="PTHR19143">
    <property type="entry name" value="FIBRINOGEN/TENASCIN/ANGIOPOEITIN"/>
    <property type="match status" value="1"/>
</dbReference>
<dbReference type="OrthoDB" id="7735550at2759"/>
<dbReference type="InterPro" id="IPR020837">
    <property type="entry name" value="Fibrinogen_CS"/>
</dbReference>
<dbReference type="InterPro" id="IPR002181">
    <property type="entry name" value="Fibrinogen_a/b/g_C_dom"/>
</dbReference>
<organism evidence="4 5">
    <name type="scientific">Drosophila lebanonensis</name>
    <name type="common">Fruit fly</name>
    <name type="synonym">Scaptodrosophila lebanonensis</name>
    <dbReference type="NCBI Taxonomy" id="7225"/>
    <lineage>
        <taxon>Eukaryota</taxon>
        <taxon>Metazoa</taxon>
        <taxon>Ecdysozoa</taxon>
        <taxon>Arthropoda</taxon>
        <taxon>Hexapoda</taxon>
        <taxon>Insecta</taxon>
        <taxon>Pterygota</taxon>
        <taxon>Neoptera</taxon>
        <taxon>Endopterygota</taxon>
        <taxon>Diptera</taxon>
        <taxon>Brachycera</taxon>
        <taxon>Muscomorpha</taxon>
        <taxon>Ephydroidea</taxon>
        <taxon>Drosophilidae</taxon>
        <taxon>Scaptodrosophila</taxon>
    </lineage>
</organism>
<protein>
    <submittedName>
        <fullName evidence="5">Microfibril-associated glycoprotein 4-like</fullName>
    </submittedName>
</protein>
<evidence type="ECO:0000313" key="4">
    <source>
        <dbReference type="Proteomes" id="UP000504634"/>
    </source>
</evidence>
<keyword evidence="2" id="KW-0175">Coiled coil</keyword>
<dbReference type="GeneID" id="115634390"/>
<feature type="domain" description="Fibrinogen C-terminal" evidence="3">
    <location>
        <begin position="28"/>
        <end position="248"/>
    </location>
</feature>
<dbReference type="PANTHER" id="PTHR19143:SF458">
    <property type="entry name" value="FIBRINOGEN C-TERMINAL DOMAIN-CONTAINING PROTEIN-RELATED"/>
    <property type="match status" value="1"/>
</dbReference>
<dbReference type="SMART" id="SM00186">
    <property type="entry name" value="FBG"/>
    <property type="match status" value="1"/>
</dbReference>
<accession>A0A6J2UI30</accession>
<dbReference type="PROSITE" id="PS51406">
    <property type="entry name" value="FIBRINOGEN_C_2"/>
    <property type="match status" value="1"/>
</dbReference>
<dbReference type="PROSITE" id="PS00514">
    <property type="entry name" value="FIBRINOGEN_C_1"/>
    <property type="match status" value="1"/>
</dbReference>
<dbReference type="AlphaFoldDB" id="A0A6J2UI30"/>
<keyword evidence="4" id="KW-1185">Reference proteome</keyword>
<dbReference type="GO" id="GO:0005615">
    <property type="term" value="C:extracellular space"/>
    <property type="evidence" value="ECO:0007669"/>
    <property type="project" value="TreeGrafter"/>
</dbReference>
<evidence type="ECO:0000256" key="1">
    <source>
        <dbReference type="ARBA" id="ARBA00023157"/>
    </source>
</evidence>
<gene>
    <name evidence="5" type="primary">LOC115634390</name>
</gene>
<dbReference type="InterPro" id="IPR050373">
    <property type="entry name" value="Fibrinogen_C-term_domain"/>
</dbReference>
<dbReference type="InterPro" id="IPR036056">
    <property type="entry name" value="Fibrinogen-like_C"/>
</dbReference>
<dbReference type="Proteomes" id="UP000504634">
    <property type="component" value="Unplaced"/>
</dbReference>
<evidence type="ECO:0000259" key="3">
    <source>
        <dbReference type="PROSITE" id="PS51406"/>
    </source>
</evidence>
<dbReference type="SUPFAM" id="SSF56496">
    <property type="entry name" value="Fibrinogen C-terminal domain-like"/>
    <property type="match status" value="1"/>
</dbReference>
<sequence length="260" mass="30326">MDLWTFMNLEQRKNKLQNMKEDIQNEADDTNSYPSSCLGISMDRKVFNFTVKVPGLSPFPVMCNSEIAGNGWLVIQRRKDGSVNFYRDWNDYKNGFGQLDGEFFIGLDKLHALTASQPFELYVQMESIKGIKKYARYDDFAIGNESELYALNVLGNYSGTAGDSMEYHKGQKFSTFDRDYDMHGKKNCAEFYVGAWWYKKCHYSNLNGQYMYHGRPYAKPHEVRYICWSTFEDYRMLKSTQMMIRPKFGCGGYETSNSNF</sequence>
<dbReference type="Pfam" id="PF00147">
    <property type="entry name" value="Fibrinogen_C"/>
    <property type="match status" value="1"/>
</dbReference>
<dbReference type="CDD" id="cd00087">
    <property type="entry name" value="FReD"/>
    <property type="match status" value="1"/>
</dbReference>
<keyword evidence="1" id="KW-1015">Disulfide bond</keyword>
<dbReference type="Gene3D" id="3.90.215.10">
    <property type="entry name" value="Gamma Fibrinogen, chain A, domain 1"/>
    <property type="match status" value="1"/>
</dbReference>
<proteinExistence type="predicted"/>
<evidence type="ECO:0000256" key="2">
    <source>
        <dbReference type="SAM" id="Coils"/>
    </source>
</evidence>
<dbReference type="RefSeq" id="XP_030387939.1">
    <property type="nucleotide sequence ID" value="XM_030532079.1"/>
</dbReference>
<name>A0A6J2UI30_DROLE</name>
<evidence type="ECO:0000313" key="5">
    <source>
        <dbReference type="RefSeq" id="XP_030387939.1"/>
    </source>
</evidence>